<organism evidence="2 3">
    <name type="scientific">Trichonephila clavipes</name>
    <name type="common">Golden silk orbweaver</name>
    <name type="synonym">Nephila clavipes</name>
    <dbReference type="NCBI Taxonomy" id="2585209"/>
    <lineage>
        <taxon>Eukaryota</taxon>
        <taxon>Metazoa</taxon>
        <taxon>Ecdysozoa</taxon>
        <taxon>Arthropoda</taxon>
        <taxon>Chelicerata</taxon>
        <taxon>Arachnida</taxon>
        <taxon>Araneae</taxon>
        <taxon>Araneomorphae</taxon>
        <taxon>Entelegynae</taxon>
        <taxon>Araneoidea</taxon>
        <taxon>Nephilidae</taxon>
        <taxon>Trichonephila</taxon>
    </lineage>
</organism>
<feature type="signal peptide" evidence="1">
    <location>
        <begin position="1"/>
        <end position="26"/>
    </location>
</feature>
<evidence type="ECO:0000313" key="2">
    <source>
        <dbReference type="EMBL" id="GFY17811.1"/>
    </source>
</evidence>
<accession>A0A8X6T0R8</accession>
<comment type="caution">
    <text evidence="2">The sequence shown here is derived from an EMBL/GenBank/DDBJ whole genome shotgun (WGS) entry which is preliminary data.</text>
</comment>
<name>A0A8X6T0R8_TRICX</name>
<reference evidence="2" key="1">
    <citation type="submission" date="2020-08" db="EMBL/GenBank/DDBJ databases">
        <title>Multicomponent nature underlies the extraordinary mechanical properties of spider dragline silk.</title>
        <authorList>
            <person name="Kono N."/>
            <person name="Nakamura H."/>
            <person name="Mori M."/>
            <person name="Yoshida Y."/>
            <person name="Ohtoshi R."/>
            <person name="Malay A.D."/>
            <person name="Moran D.A.P."/>
            <person name="Tomita M."/>
            <person name="Numata K."/>
            <person name="Arakawa K."/>
        </authorList>
    </citation>
    <scope>NUCLEOTIDE SEQUENCE</scope>
</reference>
<dbReference type="Proteomes" id="UP000887159">
    <property type="component" value="Unassembled WGS sequence"/>
</dbReference>
<feature type="chain" id="PRO_5036481708" evidence="1">
    <location>
        <begin position="27"/>
        <end position="118"/>
    </location>
</feature>
<protein>
    <submittedName>
        <fullName evidence="2">Uncharacterized protein</fullName>
    </submittedName>
</protein>
<keyword evidence="3" id="KW-1185">Reference proteome</keyword>
<proteinExistence type="predicted"/>
<dbReference type="EMBL" id="BMAU01021346">
    <property type="protein sequence ID" value="GFY17811.1"/>
    <property type="molecule type" value="Genomic_DNA"/>
</dbReference>
<evidence type="ECO:0000256" key="1">
    <source>
        <dbReference type="SAM" id="SignalP"/>
    </source>
</evidence>
<dbReference type="AlphaFoldDB" id="A0A8X6T0R8"/>
<evidence type="ECO:0000313" key="3">
    <source>
        <dbReference type="Proteomes" id="UP000887159"/>
    </source>
</evidence>
<gene>
    <name evidence="2" type="ORF">TNCV_1075461</name>
</gene>
<sequence length="118" mass="13415">MTAVRKITVVGLLPHLLLFLLPCVSSWDIHEKREIDEQKHRIQAQKNLNFITSDDPSIEHKGCTAFNSRRESISGESLSSFLEALPEDISMTYSGFEPEPTRLQAECHNSNADWVTPY</sequence>
<keyword evidence="1" id="KW-0732">Signal</keyword>